<dbReference type="Gene3D" id="1.10.10.10">
    <property type="entry name" value="Winged helix-like DNA-binding domain superfamily/Winged helix DNA-binding domain"/>
    <property type="match status" value="1"/>
</dbReference>
<name>A0A4U8YUY7_METTU</name>
<dbReference type="InterPro" id="IPR001845">
    <property type="entry name" value="HTH_ArsR_DNA-bd_dom"/>
</dbReference>
<dbReference type="InterPro" id="IPR036388">
    <property type="entry name" value="WH-like_DNA-bd_sf"/>
</dbReference>
<evidence type="ECO:0000313" key="5">
    <source>
        <dbReference type="EMBL" id="VFU07045.1"/>
    </source>
</evidence>
<evidence type="ECO:0000256" key="1">
    <source>
        <dbReference type="ARBA" id="ARBA00023015"/>
    </source>
</evidence>
<keyword evidence="2" id="KW-0238">DNA-binding</keyword>
<dbReference type="KEGG" id="mtun:MTUNDRAET4_0152"/>
<keyword evidence="1" id="KW-0805">Transcription regulation</keyword>
<dbReference type="InterPro" id="IPR036390">
    <property type="entry name" value="WH_DNA-bd_sf"/>
</dbReference>
<dbReference type="NCBIfam" id="NF033788">
    <property type="entry name" value="HTH_metalloreg"/>
    <property type="match status" value="1"/>
</dbReference>
<organism evidence="5 6">
    <name type="scientific">Methylocella tundrae</name>
    <dbReference type="NCBI Taxonomy" id="227605"/>
    <lineage>
        <taxon>Bacteria</taxon>
        <taxon>Pseudomonadati</taxon>
        <taxon>Pseudomonadota</taxon>
        <taxon>Alphaproteobacteria</taxon>
        <taxon>Hyphomicrobiales</taxon>
        <taxon>Beijerinckiaceae</taxon>
        <taxon>Methylocella</taxon>
    </lineage>
</organism>
<dbReference type="InterPro" id="IPR011991">
    <property type="entry name" value="ArsR-like_HTH"/>
</dbReference>
<keyword evidence="3" id="KW-0804">Transcription</keyword>
<accession>A0A4U8YUY7</accession>
<dbReference type="InterPro" id="IPR051011">
    <property type="entry name" value="Metal_resp_trans_reg"/>
</dbReference>
<dbReference type="SMART" id="SM00418">
    <property type="entry name" value="HTH_ARSR"/>
    <property type="match status" value="1"/>
</dbReference>
<evidence type="ECO:0000256" key="2">
    <source>
        <dbReference type="ARBA" id="ARBA00023125"/>
    </source>
</evidence>
<dbReference type="SUPFAM" id="SSF46785">
    <property type="entry name" value="Winged helix' DNA-binding domain"/>
    <property type="match status" value="1"/>
</dbReference>
<evidence type="ECO:0000256" key="3">
    <source>
        <dbReference type="ARBA" id="ARBA00023163"/>
    </source>
</evidence>
<dbReference type="GO" id="GO:0003700">
    <property type="term" value="F:DNA-binding transcription factor activity"/>
    <property type="evidence" value="ECO:0007669"/>
    <property type="project" value="InterPro"/>
</dbReference>
<reference evidence="5 6" key="1">
    <citation type="submission" date="2019-03" db="EMBL/GenBank/DDBJ databases">
        <authorList>
            <person name="Kox A.R. M."/>
        </authorList>
    </citation>
    <scope>NUCLEOTIDE SEQUENCE [LARGE SCALE GENOMIC DNA]</scope>
    <source>
        <strain evidence="5">MTUNDRAET4 annotated genome</strain>
    </source>
</reference>
<dbReference type="PANTHER" id="PTHR43132">
    <property type="entry name" value="ARSENICAL RESISTANCE OPERON REPRESSOR ARSR-RELATED"/>
    <property type="match status" value="1"/>
</dbReference>
<dbReference type="GO" id="GO:0003677">
    <property type="term" value="F:DNA binding"/>
    <property type="evidence" value="ECO:0007669"/>
    <property type="project" value="UniProtKB-KW"/>
</dbReference>
<dbReference type="PROSITE" id="PS50987">
    <property type="entry name" value="HTH_ARSR_2"/>
    <property type="match status" value="1"/>
</dbReference>
<evidence type="ECO:0000313" key="6">
    <source>
        <dbReference type="Proteomes" id="UP000294360"/>
    </source>
</evidence>
<sequence length="108" mass="11619">MAIESLAALAQATRLDVFRLLVKHEPAGLSAGDIAHRLGAPHNTLSAHFAVLSRAGLIRRERQSRSIIYRADLGAIQRLVAFLVEDCCGARAESCAPLLADLVCCPKE</sequence>
<dbReference type="PRINTS" id="PR00778">
    <property type="entry name" value="HTHARSR"/>
</dbReference>
<dbReference type="EMBL" id="LR536450">
    <property type="protein sequence ID" value="VFU07045.1"/>
    <property type="molecule type" value="Genomic_DNA"/>
</dbReference>
<proteinExistence type="predicted"/>
<dbReference type="PANTHER" id="PTHR43132:SF2">
    <property type="entry name" value="ARSENICAL RESISTANCE OPERON REPRESSOR ARSR-RELATED"/>
    <property type="match status" value="1"/>
</dbReference>
<dbReference type="AlphaFoldDB" id="A0A4U8YUY7"/>
<gene>
    <name evidence="5" type="ORF">MTUNDRAET4_0152</name>
</gene>
<feature type="domain" description="HTH arsR-type" evidence="4">
    <location>
        <begin position="1"/>
        <end position="91"/>
    </location>
</feature>
<dbReference type="Proteomes" id="UP000294360">
    <property type="component" value="Chromosome"/>
</dbReference>
<dbReference type="CDD" id="cd00090">
    <property type="entry name" value="HTH_ARSR"/>
    <property type="match status" value="1"/>
</dbReference>
<protein>
    <submittedName>
        <fullName evidence="5">Regulatory protein ArsR</fullName>
    </submittedName>
</protein>
<evidence type="ECO:0000259" key="4">
    <source>
        <dbReference type="PROSITE" id="PS50987"/>
    </source>
</evidence>
<dbReference type="Pfam" id="PF12840">
    <property type="entry name" value="HTH_20"/>
    <property type="match status" value="1"/>
</dbReference>